<evidence type="ECO:0000313" key="2">
    <source>
        <dbReference type="Proteomes" id="UP000074850"/>
    </source>
</evidence>
<name>A0A0Z8ISD0_STRSU</name>
<evidence type="ECO:0000313" key="1">
    <source>
        <dbReference type="EMBL" id="CYV40831.1"/>
    </source>
</evidence>
<sequence length="59" mass="6816">MKRTDLEIIQNMPIDNFEIPCDLFQNKIQTAGRGLAVMAVYNLGKLHGIRQERAKRCKK</sequence>
<protein>
    <recommendedName>
        <fullName evidence="3">Transposase</fullName>
    </recommendedName>
</protein>
<gene>
    <name evidence="1" type="ORF">ERS132426_01502</name>
</gene>
<dbReference type="EMBL" id="FIHM01000035">
    <property type="protein sequence ID" value="CYV40831.1"/>
    <property type="molecule type" value="Genomic_DNA"/>
</dbReference>
<accession>A0A0Z8ISD0</accession>
<dbReference type="Proteomes" id="UP000074850">
    <property type="component" value="Unassembled WGS sequence"/>
</dbReference>
<organism evidence="1 2">
    <name type="scientific">Streptococcus suis</name>
    <dbReference type="NCBI Taxonomy" id="1307"/>
    <lineage>
        <taxon>Bacteria</taxon>
        <taxon>Bacillati</taxon>
        <taxon>Bacillota</taxon>
        <taxon>Bacilli</taxon>
        <taxon>Lactobacillales</taxon>
        <taxon>Streptococcaceae</taxon>
        <taxon>Streptococcus</taxon>
    </lineage>
</organism>
<evidence type="ECO:0008006" key="3">
    <source>
        <dbReference type="Google" id="ProtNLM"/>
    </source>
</evidence>
<proteinExistence type="predicted"/>
<dbReference type="RefSeq" id="WP_044758983.1">
    <property type="nucleotide sequence ID" value="NZ_CEFC01000003.1"/>
</dbReference>
<reference evidence="1 2" key="1">
    <citation type="submission" date="2016-02" db="EMBL/GenBank/DDBJ databases">
        <authorList>
            <consortium name="Pathogen Informatics"/>
        </authorList>
    </citation>
    <scope>NUCLEOTIDE SEQUENCE [LARGE SCALE GENOMIC DNA]</scope>
    <source>
        <strain evidence="1 2">LSS64</strain>
    </source>
</reference>
<dbReference type="AlphaFoldDB" id="A0A0Z8ISD0"/>